<dbReference type="InterPro" id="IPR003425">
    <property type="entry name" value="CCB3/YggT"/>
</dbReference>
<protein>
    <submittedName>
        <fullName evidence="3">YggT family protein</fullName>
    </submittedName>
</protein>
<feature type="transmembrane region" description="Helical" evidence="2">
    <location>
        <begin position="12"/>
        <end position="32"/>
    </location>
</feature>
<keyword evidence="2" id="KW-1133">Transmembrane helix</keyword>
<proteinExistence type="inferred from homology"/>
<gene>
    <name evidence="3" type="ORF">FHP88_15470</name>
</gene>
<evidence type="ECO:0000313" key="4">
    <source>
        <dbReference type="Proteomes" id="UP000316649"/>
    </source>
</evidence>
<evidence type="ECO:0000256" key="1">
    <source>
        <dbReference type="ARBA" id="ARBA00010894"/>
    </source>
</evidence>
<organism evidence="3 4">
    <name type="scientific">Sedimenticola selenatireducens</name>
    <dbReference type="NCBI Taxonomy" id="191960"/>
    <lineage>
        <taxon>Bacteria</taxon>
        <taxon>Pseudomonadati</taxon>
        <taxon>Pseudomonadota</taxon>
        <taxon>Gammaproteobacteria</taxon>
        <taxon>Chromatiales</taxon>
        <taxon>Sedimenticolaceae</taxon>
        <taxon>Sedimenticola</taxon>
    </lineage>
</organism>
<keyword evidence="4" id="KW-1185">Reference proteome</keyword>
<dbReference type="GO" id="GO:0016020">
    <property type="term" value="C:membrane"/>
    <property type="evidence" value="ECO:0007669"/>
    <property type="project" value="InterPro"/>
</dbReference>
<comment type="caution">
    <text evidence="3">The sequence shown here is derived from an EMBL/GenBank/DDBJ whole genome shotgun (WGS) entry which is preliminary data.</text>
</comment>
<dbReference type="PANTHER" id="PTHR33219:SF14">
    <property type="entry name" value="PROTEIN COFACTOR ASSEMBLY OF COMPLEX C SUBUNIT B CCB3, CHLOROPLASTIC-RELATED"/>
    <property type="match status" value="1"/>
</dbReference>
<keyword evidence="2" id="KW-0472">Membrane</keyword>
<dbReference type="AlphaFoldDB" id="A0A558DXG6"/>
<name>A0A558DXG6_9GAMM</name>
<dbReference type="OrthoDB" id="9806665at2"/>
<evidence type="ECO:0000256" key="2">
    <source>
        <dbReference type="SAM" id="Phobius"/>
    </source>
</evidence>
<feature type="transmembrane region" description="Helical" evidence="2">
    <location>
        <begin position="111"/>
        <end position="134"/>
    </location>
</feature>
<comment type="similarity">
    <text evidence="1">Belongs to the YggT family.</text>
</comment>
<dbReference type="Pfam" id="PF02325">
    <property type="entry name" value="CCB3_YggT"/>
    <property type="match status" value="2"/>
</dbReference>
<evidence type="ECO:0000313" key="3">
    <source>
        <dbReference type="EMBL" id="TVO70854.1"/>
    </source>
</evidence>
<sequence length="193" mass="21315">MMGSNYLTDPLAFLIQIIFDLYIMVVMLRFILQLVHADFYNPISQFAVKVTTPALRPLRRIIPGISGIDVASIVLMLLLKSIELTLIMLVSGKGAHPLAALAFAIPDLLELAINFFLFAILIQVILSWVNPGNYNPATALLHSITQPILRPAQRLIPPISGLDLSPMVVLVGLQLLKMLLLPPMQLLVTNLFL</sequence>
<dbReference type="PANTHER" id="PTHR33219">
    <property type="entry name" value="YLMG HOMOLOG PROTEIN 2, CHLOROPLASTIC"/>
    <property type="match status" value="1"/>
</dbReference>
<reference evidence="3 4" key="1">
    <citation type="submission" date="2019-07" db="EMBL/GenBank/DDBJ databases">
        <title>The pathways for chlorine oxyanion respiration interact through the shared metabolite chlorate.</title>
        <authorList>
            <person name="Barnum T.P."/>
            <person name="Cheng Y."/>
            <person name="Hill K.A."/>
            <person name="Lucas L.N."/>
            <person name="Carlson H.K."/>
            <person name="Coates J.D."/>
        </authorList>
    </citation>
    <scope>NUCLEOTIDE SEQUENCE [LARGE SCALE GENOMIC DNA]</scope>
    <source>
        <strain evidence="3 4">BK-1</strain>
    </source>
</reference>
<accession>A0A558DXG6</accession>
<dbReference type="Proteomes" id="UP000316649">
    <property type="component" value="Unassembled WGS sequence"/>
</dbReference>
<dbReference type="EMBL" id="VMNH01000023">
    <property type="protein sequence ID" value="TVO70854.1"/>
    <property type="molecule type" value="Genomic_DNA"/>
</dbReference>
<keyword evidence="2" id="KW-0812">Transmembrane</keyword>